<geneLocation type="plasmid" evidence="1">
    <name>pHNLC3</name>
</geneLocation>
<name>A0A3G4RIJ5_KLEPN</name>
<organism evidence="1">
    <name type="scientific">Klebsiella pneumoniae</name>
    <dbReference type="NCBI Taxonomy" id="573"/>
    <lineage>
        <taxon>Bacteria</taxon>
        <taxon>Pseudomonadati</taxon>
        <taxon>Pseudomonadota</taxon>
        <taxon>Gammaproteobacteria</taxon>
        <taxon>Enterobacterales</taxon>
        <taxon>Enterobacteriaceae</taxon>
        <taxon>Klebsiella/Raoultella group</taxon>
        <taxon>Klebsiella</taxon>
        <taxon>Klebsiella pneumoniae complex</taxon>
    </lineage>
</organism>
<evidence type="ECO:0000313" key="1">
    <source>
        <dbReference type="EMBL" id="AYU65478.1"/>
    </source>
</evidence>
<reference evidence="1" key="1">
    <citation type="submission" date="2018-10" db="EMBL/GenBank/DDBJ databases">
        <title>Complete sequence of plasmid pHNLC3.</title>
        <authorList>
            <person name="Liu J.H."/>
            <person name="Huang X.Y."/>
            <person name="Lv L.C."/>
        </authorList>
    </citation>
    <scope>NUCLEOTIDE SEQUENCE</scope>
    <source>
        <strain evidence="1">LC3</strain>
        <plasmid evidence="1">pHNLC3</plasmid>
    </source>
</reference>
<dbReference type="AlphaFoldDB" id="A0A3G4RIJ5"/>
<dbReference type="EMBL" id="MK104259">
    <property type="protein sequence ID" value="AYU65478.1"/>
    <property type="molecule type" value="Genomic_DNA"/>
</dbReference>
<protein>
    <submittedName>
        <fullName evidence="1">Uncharacterized protein</fullName>
    </submittedName>
</protein>
<sequence length="46" mass="5567">MPYIAEKFLVVFTHRKVVKKCHTQCSKMVQKMLNMHHEKIFNGNYQ</sequence>
<keyword evidence="1" id="KW-0614">Plasmid</keyword>
<accession>A0A3G4RIJ5</accession>
<proteinExistence type="predicted"/>